<protein>
    <submittedName>
        <fullName evidence="1">Uncharacterized protein</fullName>
    </submittedName>
</protein>
<dbReference type="OrthoDB" id="8263000at2"/>
<proteinExistence type="predicted"/>
<gene>
    <name evidence="1" type="ORF">SAMN05216333_11160</name>
</gene>
<sequence length="1038" mass="118662">MPASEQIPRIRIDPDGLDFETLRKEAIGKVQDLSGDLWTDYNLHDPGVTILEQLCYGLTDLSYRSGFTVPDYLTGAKGTIDYQQQALYSPEEILPSAAVTGIDYQKILYDAIPEIDYVWLEPSATEENALANGLYTVFVKLDDELIQSRADPPKQDESLSELSGKLERINIASEHVRSLLDQLGHQLDTDHENLKRGRDFAADIDLPLPASEQLADQIGDILHQLDASLSSVDDIWSKIGSIWSVLMDSSLSTDLSARLNEVLFKLDAVFHYAKLNDALKNILAAIESNPDDWIANGGELLAKLVIPLSRFGSVLSRLDKILTGIGDGLFSEINTPDQSAGELDEKAVIQKIRSVFAAHRNLCEDIHRIEIIHTVLYFLAGEIEIQPAHNSAKIYAEIFLQCAHYISSGIQIDRYESILSETGNYEQVFSGPLTKHGFISDRCFEGAEEILSVVDLISLISQIDGVSKVHDLYLIDQENKKYTSISYDSSRYVFPDLCFPKSGKPKQLLRLVLPQDVSRKNHDGKTTGFTPYENAQDEALLEETRLELKKLIFAYHAFRNNRPSFAHLIPLPRGERRVSSDYYSIQNHFPAIYGINRYGIPQSESPGVKAKAKQLKAYLFPYEQLMADYLQHLQEMPRLFSLDSGLQQSYFSQFLDDRNIPGIESLYADGNHHSRTTLSKILTRYDRFTERRNRVLDTVLAMYGEQYPQRSLQEFDCYRRPDQAKWVIENKINYLKCIREITRDRAKGFNYLKPVLHPHHGELEENLAGAHKRISILLGLQSFDRIALITDVLAERNSRLIPDHILAESVQFLPEKMEDRAIPVVFEEEKFAEIAIPAKLPPFGYGVFKDGVEIKNFRLISTREYTAVCLKSGQNTRLWPLSRKRNRDDAVRYAHEFCRAITQLNIACESFHMIEHVLLRHRGKDAATAISGTEDFFDFRVSVIFPSWTARFANTAFRKFAEETVIKNLPAHILPEFYWLDFVPMQDLEQRYKTWLFCLQQANLDHHQDNFKQLNRASERIISFLLKNRGETDCECWL</sequence>
<evidence type="ECO:0000313" key="2">
    <source>
        <dbReference type="Proteomes" id="UP000198814"/>
    </source>
</evidence>
<dbReference type="Proteomes" id="UP000198814">
    <property type="component" value="Unassembled WGS sequence"/>
</dbReference>
<dbReference type="AlphaFoldDB" id="A0A1H8QA44"/>
<dbReference type="RefSeq" id="WP_090318258.1">
    <property type="nucleotide sequence ID" value="NZ_FNOE01000009.1"/>
</dbReference>
<dbReference type="STRING" id="42354.SAMN05216333_11160"/>
<evidence type="ECO:0000313" key="1">
    <source>
        <dbReference type="EMBL" id="SEO51102.1"/>
    </source>
</evidence>
<accession>A0A1H8QA44</accession>
<organism evidence="1 2">
    <name type="scientific">Nitrosomonas oligotropha</name>
    <dbReference type="NCBI Taxonomy" id="42354"/>
    <lineage>
        <taxon>Bacteria</taxon>
        <taxon>Pseudomonadati</taxon>
        <taxon>Pseudomonadota</taxon>
        <taxon>Betaproteobacteria</taxon>
        <taxon>Nitrosomonadales</taxon>
        <taxon>Nitrosomonadaceae</taxon>
        <taxon>Nitrosomonas</taxon>
    </lineage>
</organism>
<name>A0A1H8QA44_9PROT</name>
<keyword evidence="2" id="KW-1185">Reference proteome</keyword>
<dbReference type="EMBL" id="FODO01000011">
    <property type="protein sequence ID" value="SEO51102.1"/>
    <property type="molecule type" value="Genomic_DNA"/>
</dbReference>
<reference evidence="2" key="1">
    <citation type="submission" date="2016-10" db="EMBL/GenBank/DDBJ databases">
        <authorList>
            <person name="Varghese N."/>
            <person name="Submissions S."/>
        </authorList>
    </citation>
    <scope>NUCLEOTIDE SEQUENCE [LARGE SCALE GENOMIC DNA]</scope>
    <source>
        <strain evidence="2">Nm76</strain>
    </source>
</reference>